<sequence>MMECMSGMMMFGMGLVWLLVVVVLVLGTAALIKYLFSSGGKGEGRRSSYRCVAAAGLGLVWTLPWLANRMAGGGAPAAAIALGKTVLARRRSARLESPLPSGRMPAPGPAAVVGGGYQSDMPGFGNVLTDEEIRAVLAFIKSTWPERERAYQADEPPGAGADTVRPILAAEPSNAPNRNALSMKAKPSLAIQFLALILATSALAHHPGADLDKMRDSAERFFQAIDEQAAPPFELADADGRAVRLSDFSDKIVVLYFMTR</sequence>
<dbReference type="RefSeq" id="WP_244529185.1">
    <property type="nucleotide sequence ID" value="NZ_FNEE01000044.1"/>
</dbReference>
<keyword evidence="1" id="KW-0472">Membrane</keyword>
<evidence type="ECO:0000256" key="1">
    <source>
        <dbReference type="SAM" id="Phobius"/>
    </source>
</evidence>
<protein>
    <submittedName>
        <fullName evidence="2">AhpC/TSA family protein</fullName>
    </submittedName>
</protein>
<accession>A0A1G9KYT5</accession>
<dbReference type="SUPFAM" id="SSF46626">
    <property type="entry name" value="Cytochrome c"/>
    <property type="match status" value="1"/>
</dbReference>
<evidence type="ECO:0000313" key="3">
    <source>
        <dbReference type="Proteomes" id="UP000198894"/>
    </source>
</evidence>
<dbReference type="SUPFAM" id="SSF52833">
    <property type="entry name" value="Thioredoxin-like"/>
    <property type="match status" value="1"/>
</dbReference>
<keyword evidence="1" id="KW-1133">Transmembrane helix</keyword>
<keyword evidence="3" id="KW-1185">Reference proteome</keyword>
<dbReference type="Gene3D" id="3.40.30.10">
    <property type="entry name" value="Glutaredoxin"/>
    <property type="match status" value="1"/>
</dbReference>
<dbReference type="EMBL" id="FNEE01000044">
    <property type="protein sequence ID" value="SDL54673.1"/>
    <property type="molecule type" value="Genomic_DNA"/>
</dbReference>
<dbReference type="InterPro" id="IPR036909">
    <property type="entry name" value="Cyt_c-like_dom_sf"/>
</dbReference>
<evidence type="ECO:0000313" key="2">
    <source>
        <dbReference type="EMBL" id="SDL54673.1"/>
    </source>
</evidence>
<dbReference type="GO" id="GO:0009055">
    <property type="term" value="F:electron transfer activity"/>
    <property type="evidence" value="ECO:0007669"/>
    <property type="project" value="InterPro"/>
</dbReference>
<keyword evidence="1" id="KW-0812">Transmembrane</keyword>
<dbReference type="GO" id="GO:0020037">
    <property type="term" value="F:heme binding"/>
    <property type="evidence" value="ECO:0007669"/>
    <property type="project" value="InterPro"/>
</dbReference>
<organism evidence="2 3">
    <name type="scientific">Mesorhizobium muleiense</name>
    <dbReference type="NCBI Taxonomy" id="1004279"/>
    <lineage>
        <taxon>Bacteria</taxon>
        <taxon>Pseudomonadati</taxon>
        <taxon>Pseudomonadota</taxon>
        <taxon>Alphaproteobacteria</taxon>
        <taxon>Hyphomicrobiales</taxon>
        <taxon>Phyllobacteriaceae</taxon>
        <taxon>Mesorhizobium</taxon>
    </lineage>
</organism>
<proteinExistence type="predicted"/>
<dbReference type="Proteomes" id="UP000198894">
    <property type="component" value="Unassembled WGS sequence"/>
</dbReference>
<reference evidence="3" key="1">
    <citation type="submission" date="2016-10" db="EMBL/GenBank/DDBJ databases">
        <authorList>
            <person name="Varghese N."/>
            <person name="Submissions S."/>
        </authorList>
    </citation>
    <scope>NUCLEOTIDE SEQUENCE [LARGE SCALE GENOMIC DNA]</scope>
    <source>
        <strain evidence="3">CGMCC 1.11022</strain>
    </source>
</reference>
<feature type="transmembrane region" description="Helical" evidence="1">
    <location>
        <begin position="47"/>
        <end position="67"/>
    </location>
</feature>
<dbReference type="Gene3D" id="1.10.760.10">
    <property type="entry name" value="Cytochrome c-like domain"/>
    <property type="match status" value="1"/>
</dbReference>
<dbReference type="AlphaFoldDB" id="A0A1G9KYT5"/>
<dbReference type="InterPro" id="IPR036249">
    <property type="entry name" value="Thioredoxin-like_sf"/>
</dbReference>
<name>A0A1G9KYT5_9HYPH</name>
<gene>
    <name evidence="2" type="ORF">SAMN05428953_1449</name>
</gene>